<feature type="domain" description="FHA" evidence="1">
    <location>
        <begin position="19"/>
        <end position="68"/>
    </location>
</feature>
<dbReference type="Proteomes" id="UP000238348">
    <property type="component" value="Chromosome"/>
</dbReference>
<dbReference type="AlphaFoldDB" id="A0A2L0EJC6"/>
<evidence type="ECO:0000259" key="1">
    <source>
        <dbReference type="PROSITE" id="PS50006"/>
    </source>
</evidence>
<dbReference type="RefSeq" id="WP_104977366.1">
    <property type="nucleotide sequence ID" value="NZ_CP012673.1"/>
</dbReference>
<dbReference type="CDD" id="cd00060">
    <property type="entry name" value="FHA"/>
    <property type="match status" value="1"/>
</dbReference>
<dbReference type="InterPro" id="IPR000253">
    <property type="entry name" value="FHA_dom"/>
</dbReference>
<dbReference type="SMART" id="SM00240">
    <property type="entry name" value="FHA"/>
    <property type="match status" value="1"/>
</dbReference>
<protein>
    <recommendedName>
        <fullName evidence="1">FHA domain-containing protein</fullName>
    </recommendedName>
</protein>
<name>A0A2L0EJC6_SORCE</name>
<dbReference type="Gene3D" id="2.60.200.20">
    <property type="match status" value="1"/>
</dbReference>
<organism evidence="2 3">
    <name type="scientific">Sorangium cellulosum</name>
    <name type="common">Polyangium cellulosum</name>
    <dbReference type="NCBI Taxonomy" id="56"/>
    <lineage>
        <taxon>Bacteria</taxon>
        <taxon>Pseudomonadati</taxon>
        <taxon>Myxococcota</taxon>
        <taxon>Polyangia</taxon>
        <taxon>Polyangiales</taxon>
        <taxon>Polyangiaceae</taxon>
        <taxon>Sorangium</taxon>
    </lineage>
</organism>
<dbReference type="SUPFAM" id="SSF49879">
    <property type="entry name" value="SMAD/FHA domain"/>
    <property type="match status" value="1"/>
</dbReference>
<dbReference type="InterPro" id="IPR008984">
    <property type="entry name" value="SMAD_FHA_dom_sf"/>
</dbReference>
<sequence>MGRLKRHAPEELFLLRSRCLIGRSSTCDVRFDDARISGEHACVRWTGDGWELRDLASKNGVFVRNHRVAAGERILLAAGDGFTLGDPGASAFRFTLVEAAPPVASALHVASGAVRESTAGLLVLPDDNHPRVSLIEGRNGRWMLEAEGEVRAAEDREIVVVDGEAWSLDLPALTGPTLDGDAAAAQPAGRPLIDSITLRFRVSRDEERVEITILHRGGELHLPARSHHYLLLTLARARLADAGAQPAQQGWRDRDELCRMLAMDEYRLNVDVCRARKQFLAAGVHGAANLVERRPGTGRIRLGVGRVEIERA</sequence>
<evidence type="ECO:0000313" key="2">
    <source>
        <dbReference type="EMBL" id="AUX39395.1"/>
    </source>
</evidence>
<accession>A0A2L0EJC6</accession>
<proteinExistence type="predicted"/>
<reference evidence="2 3" key="1">
    <citation type="submission" date="2015-09" db="EMBL/GenBank/DDBJ databases">
        <title>Sorangium comparison.</title>
        <authorList>
            <person name="Zaburannyi N."/>
            <person name="Bunk B."/>
            <person name="Overmann J."/>
            <person name="Mueller R."/>
        </authorList>
    </citation>
    <scope>NUCLEOTIDE SEQUENCE [LARGE SCALE GENOMIC DNA]</scope>
    <source>
        <strain evidence="2 3">So ce26</strain>
    </source>
</reference>
<dbReference type="Pfam" id="PF00498">
    <property type="entry name" value="FHA"/>
    <property type="match status" value="1"/>
</dbReference>
<dbReference type="OrthoDB" id="7869657at2"/>
<gene>
    <name evidence="2" type="ORF">SOCE26_007860</name>
</gene>
<dbReference type="PROSITE" id="PS50006">
    <property type="entry name" value="FHA_DOMAIN"/>
    <property type="match status" value="1"/>
</dbReference>
<evidence type="ECO:0000313" key="3">
    <source>
        <dbReference type="Proteomes" id="UP000238348"/>
    </source>
</evidence>
<dbReference type="EMBL" id="CP012673">
    <property type="protein sequence ID" value="AUX39395.1"/>
    <property type="molecule type" value="Genomic_DNA"/>
</dbReference>